<dbReference type="Proteomes" id="UP000738325">
    <property type="component" value="Unassembled WGS sequence"/>
</dbReference>
<gene>
    <name evidence="4" type="primary">KRE2_3</name>
    <name evidence="4" type="ORF">BGZ99_007631</name>
</gene>
<dbReference type="Pfam" id="PF01793">
    <property type="entry name" value="Glyco_transf_15"/>
    <property type="match status" value="1"/>
</dbReference>
<evidence type="ECO:0000313" key="5">
    <source>
        <dbReference type="Proteomes" id="UP000738325"/>
    </source>
</evidence>
<organism evidence="4 5">
    <name type="scientific">Dissophora globulifera</name>
    <dbReference type="NCBI Taxonomy" id="979702"/>
    <lineage>
        <taxon>Eukaryota</taxon>
        <taxon>Fungi</taxon>
        <taxon>Fungi incertae sedis</taxon>
        <taxon>Mucoromycota</taxon>
        <taxon>Mortierellomycotina</taxon>
        <taxon>Mortierellomycetes</taxon>
        <taxon>Mortierellales</taxon>
        <taxon>Mortierellaceae</taxon>
        <taxon>Dissophora</taxon>
    </lineage>
</organism>
<evidence type="ECO:0000313" key="4">
    <source>
        <dbReference type="EMBL" id="KAG0315158.1"/>
    </source>
</evidence>
<dbReference type="PANTHER" id="PTHR31121">
    <property type="entry name" value="ALPHA-1,2 MANNOSYLTRANSFERASE KTR1"/>
    <property type="match status" value="1"/>
</dbReference>
<comment type="caution">
    <text evidence="4">The sequence shown here is derived from an EMBL/GenBank/DDBJ whole genome shotgun (WGS) entry which is preliminary data.</text>
</comment>
<dbReference type="OrthoDB" id="439943at2759"/>
<dbReference type="AlphaFoldDB" id="A0A9P6R8X8"/>
<dbReference type="GO" id="GO:0005794">
    <property type="term" value="C:Golgi apparatus"/>
    <property type="evidence" value="ECO:0007669"/>
    <property type="project" value="TreeGrafter"/>
</dbReference>
<dbReference type="Gene3D" id="3.90.550.10">
    <property type="entry name" value="Spore Coat Polysaccharide Biosynthesis Protein SpsA, Chain A"/>
    <property type="match status" value="1"/>
</dbReference>
<evidence type="ECO:0000256" key="3">
    <source>
        <dbReference type="PIRSR" id="PIRSR018153-1"/>
    </source>
</evidence>
<comment type="similarity">
    <text evidence="1">Belongs to the glycosyltransferase 15 family.</text>
</comment>
<dbReference type="EMBL" id="JAAAIP010000558">
    <property type="protein sequence ID" value="KAG0315158.1"/>
    <property type="molecule type" value="Genomic_DNA"/>
</dbReference>
<name>A0A9P6R8X8_9FUNG</name>
<keyword evidence="2" id="KW-0808">Transferase</keyword>
<sequence>MLSKRSSGKTVGVAFAAALLTLIVLYHISRRRSISSILTSSPLRSRILSPRPKVNAAFVMLVQNKDVYGAVNTIRQIEDRFNLNYRYPYVFLNDKPFTQEFMGMMKKASKAEMTFGVVPVEHWSYPDWISKEQAAEARERMRHVIYGSSESYRHMCRYQSGFISQHDALLQYDYYWRIEPDVKYSCDLDFDPFRYMQENGKNYAFTISIYEYAETVVGLWDATKEFMEKYPHLLAENNALDLISDDGGKTYNNCHFWSNFEIVDTRWMRSDAFRQFFDHLDHHSIGGFFYQRWGDAPVHTIAAALLLPIDQIHFFREIGYYHNPFFNCPAEPELQSKCHCDPALNVNRERFTCTAKFLELSGAKRMVYPEELDDYYEE</sequence>
<evidence type="ECO:0000256" key="1">
    <source>
        <dbReference type="ARBA" id="ARBA00007677"/>
    </source>
</evidence>
<protein>
    <submittedName>
        <fullName evidence="4">Alpha 1,2-mannosyltransferase 2.4.1</fullName>
    </submittedName>
</protein>
<dbReference type="PANTHER" id="PTHR31121:SF6">
    <property type="entry name" value="ALPHA-1,2 MANNOSYLTRANSFERASE KTR1"/>
    <property type="match status" value="1"/>
</dbReference>
<accession>A0A9P6R8X8</accession>
<dbReference type="InterPro" id="IPR002685">
    <property type="entry name" value="Glyco_trans_15"/>
</dbReference>
<dbReference type="GO" id="GO:0016020">
    <property type="term" value="C:membrane"/>
    <property type="evidence" value="ECO:0007669"/>
    <property type="project" value="InterPro"/>
</dbReference>
<evidence type="ECO:0000256" key="2">
    <source>
        <dbReference type="ARBA" id="ARBA00022679"/>
    </source>
</evidence>
<dbReference type="GO" id="GO:0000026">
    <property type="term" value="F:alpha-1,2-mannosyltransferase activity"/>
    <property type="evidence" value="ECO:0007669"/>
    <property type="project" value="TreeGrafter"/>
</dbReference>
<dbReference type="InterPro" id="IPR029044">
    <property type="entry name" value="Nucleotide-diphossugar_trans"/>
</dbReference>
<proteinExistence type="inferred from homology"/>
<dbReference type="SUPFAM" id="SSF53448">
    <property type="entry name" value="Nucleotide-diphospho-sugar transferases"/>
    <property type="match status" value="1"/>
</dbReference>
<dbReference type="PIRSF" id="PIRSF018153">
    <property type="entry name" value="Glyco_trans_15"/>
    <property type="match status" value="1"/>
</dbReference>
<dbReference type="FunFam" id="3.90.550.10:FF:000051">
    <property type="entry name" value="Alpha-1,2-mannosyltransferase (Ktr4)"/>
    <property type="match status" value="1"/>
</dbReference>
<feature type="active site" description="Nucleophile" evidence="3">
    <location>
        <position position="261"/>
    </location>
</feature>
<keyword evidence="5" id="KW-1185">Reference proteome</keyword>
<reference evidence="4" key="1">
    <citation type="journal article" date="2020" name="Fungal Divers.">
        <title>Resolving the Mortierellaceae phylogeny through synthesis of multi-gene phylogenetics and phylogenomics.</title>
        <authorList>
            <person name="Vandepol N."/>
            <person name="Liber J."/>
            <person name="Desiro A."/>
            <person name="Na H."/>
            <person name="Kennedy M."/>
            <person name="Barry K."/>
            <person name="Grigoriev I.V."/>
            <person name="Miller A.N."/>
            <person name="O'Donnell K."/>
            <person name="Stajich J.E."/>
            <person name="Bonito G."/>
        </authorList>
    </citation>
    <scope>NUCLEOTIDE SEQUENCE</scope>
    <source>
        <strain evidence="4">REB-010B</strain>
    </source>
</reference>
<dbReference type="GO" id="GO:0000032">
    <property type="term" value="P:cell wall mannoprotein biosynthetic process"/>
    <property type="evidence" value="ECO:0007669"/>
    <property type="project" value="TreeGrafter"/>
</dbReference>
<dbReference type="GO" id="GO:0006487">
    <property type="term" value="P:protein N-linked glycosylation"/>
    <property type="evidence" value="ECO:0007669"/>
    <property type="project" value="TreeGrafter"/>
</dbReference>